<protein>
    <submittedName>
        <fullName evidence="1">Abi family protein</fullName>
    </submittedName>
</protein>
<name>A0ABX7W810_9GAMM</name>
<dbReference type="PIRSF" id="PIRSF034934">
    <property type="entry name" value="AbiF_AbiD"/>
    <property type="match status" value="1"/>
</dbReference>
<dbReference type="InterPro" id="IPR011664">
    <property type="entry name" value="Abi_system_AbiD/AbiF-like"/>
</dbReference>
<dbReference type="Proteomes" id="UP000671868">
    <property type="component" value="Chromosome"/>
</dbReference>
<evidence type="ECO:0000313" key="2">
    <source>
        <dbReference type="Proteomes" id="UP000671868"/>
    </source>
</evidence>
<gene>
    <name evidence="1" type="ORF">HNO51_14830</name>
</gene>
<organism evidence="1 2">
    <name type="scientific">Billgrantia sulfidoxydans</name>
    <dbReference type="NCBI Taxonomy" id="2733484"/>
    <lineage>
        <taxon>Bacteria</taxon>
        <taxon>Pseudomonadati</taxon>
        <taxon>Pseudomonadota</taxon>
        <taxon>Gammaproteobacteria</taxon>
        <taxon>Oceanospirillales</taxon>
        <taxon>Halomonadaceae</taxon>
        <taxon>Billgrantia</taxon>
    </lineage>
</organism>
<sequence length="304" mass="35886">MRYEKPALSYADQLARLRERGMQVRDEARAEHYLAHLNYYRLAAYWLPYEADHDSHTFRPGTQFETVLDHYLFDRELRLLLLDAIERVEVSLRGHFAYQMGHRHGPHALMQTSLFTDSSRWNYRSGLAGLLKDVQSNREVFIEHFRSRYDEPLPPVWAVVEIMSFGQLSKWLKHLAHSDDRNAIARPYGLDERILTSFCHHLNVVRNHCAHHARVWNRELTVKFTLPRNPEPLGDSLVKFRDETAQRKLYNTVTMLAYVLDVISRHHHFRERLAALIERYAIDPGSMGFPDGWLQCPVWRSRLS</sequence>
<accession>A0ABX7W810</accession>
<dbReference type="EMBL" id="CP053381">
    <property type="protein sequence ID" value="QTP55847.1"/>
    <property type="molecule type" value="Genomic_DNA"/>
</dbReference>
<dbReference type="Pfam" id="PF07751">
    <property type="entry name" value="Abi_2"/>
    <property type="match status" value="1"/>
</dbReference>
<proteinExistence type="predicted"/>
<keyword evidence="2" id="KW-1185">Reference proteome</keyword>
<reference evidence="1 2" key="1">
    <citation type="journal article" date="2021" name="Front. Microbiol.">
        <title>Aerobic Denitrification and Heterotrophic Sulfur Oxidation in the Genus Halomonas Revealed by Six Novel Species Characterizations and Genome-Based Analysis.</title>
        <authorList>
            <person name="Wang L."/>
            <person name="Shao Z."/>
        </authorList>
    </citation>
    <scope>NUCLEOTIDE SEQUENCE [LARGE SCALE GENOMIC DNA]</scope>
    <source>
        <strain evidence="1 2">MCCC 1A11059</strain>
    </source>
</reference>
<evidence type="ECO:0000313" key="1">
    <source>
        <dbReference type="EMBL" id="QTP55847.1"/>
    </source>
</evidence>
<dbReference type="InterPro" id="IPR017034">
    <property type="entry name" value="Abi_system_AbiD/AbiF"/>
</dbReference>